<dbReference type="Proteomes" id="UP000321570">
    <property type="component" value="Unassembled WGS sequence"/>
</dbReference>
<sequence length="169" mass="19497">MRLFPSQQRLISKYQDFLTLNFLGSEDSVLAAREDNYAELSKILAEIYLKNECFAAYTDACLQTAEKFQMLKTLNTRRKEARVERNLEKGNLIISDTVYELLLRYFASKDDWISTERTLSWIQEDGITPTFKMCVASLACLGGLLQRSLEGKHFSKALYLKISLDERSD</sequence>
<evidence type="ECO:0000313" key="2">
    <source>
        <dbReference type="Proteomes" id="UP000321570"/>
    </source>
</evidence>
<keyword evidence="2" id="KW-1185">Reference proteome</keyword>
<accession>A0A564YQI0</accession>
<gene>
    <name evidence="1" type="ORF">WMSIL1_LOCUS8088</name>
</gene>
<reference evidence="1 2" key="1">
    <citation type="submission" date="2019-07" db="EMBL/GenBank/DDBJ databases">
        <authorList>
            <person name="Jastrzebski P J."/>
            <person name="Paukszto L."/>
            <person name="Jastrzebski P J."/>
        </authorList>
    </citation>
    <scope>NUCLEOTIDE SEQUENCE [LARGE SCALE GENOMIC DNA]</scope>
    <source>
        <strain evidence="1 2">WMS-il1</strain>
    </source>
</reference>
<name>A0A564YQI0_HYMDI</name>
<dbReference type="AlphaFoldDB" id="A0A564YQI0"/>
<proteinExistence type="predicted"/>
<dbReference type="EMBL" id="CABIJS010000321">
    <property type="protein sequence ID" value="VUZ48923.1"/>
    <property type="molecule type" value="Genomic_DNA"/>
</dbReference>
<evidence type="ECO:0000313" key="1">
    <source>
        <dbReference type="EMBL" id="VUZ48923.1"/>
    </source>
</evidence>
<organism evidence="1 2">
    <name type="scientific">Hymenolepis diminuta</name>
    <name type="common">Rat tapeworm</name>
    <dbReference type="NCBI Taxonomy" id="6216"/>
    <lineage>
        <taxon>Eukaryota</taxon>
        <taxon>Metazoa</taxon>
        <taxon>Spiralia</taxon>
        <taxon>Lophotrochozoa</taxon>
        <taxon>Platyhelminthes</taxon>
        <taxon>Cestoda</taxon>
        <taxon>Eucestoda</taxon>
        <taxon>Cyclophyllidea</taxon>
        <taxon>Hymenolepididae</taxon>
        <taxon>Hymenolepis</taxon>
    </lineage>
</organism>
<protein>
    <submittedName>
        <fullName evidence="1">Uncharacterized protein</fullName>
    </submittedName>
</protein>